<feature type="compositionally biased region" description="Basic and acidic residues" evidence="1">
    <location>
        <begin position="109"/>
        <end position="119"/>
    </location>
</feature>
<feature type="region of interest" description="Disordered" evidence="1">
    <location>
        <begin position="58"/>
        <end position="168"/>
    </location>
</feature>
<name>A0AAW1PEH3_9CHLO</name>
<dbReference type="AlphaFoldDB" id="A0AAW1PEH3"/>
<gene>
    <name evidence="2" type="ORF">WJX72_011913</name>
</gene>
<comment type="caution">
    <text evidence="2">The sequence shown here is derived from an EMBL/GenBank/DDBJ whole genome shotgun (WGS) entry which is preliminary data.</text>
</comment>
<accession>A0AAW1PEH3</accession>
<protein>
    <submittedName>
        <fullName evidence="2">Uncharacterized protein</fullName>
    </submittedName>
</protein>
<feature type="compositionally biased region" description="Polar residues" evidence="1">
    <location>
        <begin position="62"/>
        <end position="77"/>
    </location>
</feature>
<feature type="compositionally biased region" description="Polar residues" evidence="1">
    <location>
        <begin position="154"/>
        <end position="164"/>
    </location>
</feature>
<evidence type="ECO:0000313" key="3">
    <source>
        <dbReference type="Proteomes" id="UP001489004"/>
    </source>
</evidence>
<feature type="compositionally biased region" description="Acidic residues" evidence="1">
    <location>
        <begin position="1"/>
        <end position="17"/>
    </location>
</feature>
<reference evidence="2 3" key="1">
    <citation type="journal article" date="2024" name="Nat. Commun.">
        <title>Phylogenomics reveals the evolutionary origins of lichenization in chlorophyte algae.</title>
        <authorList>
            <person name="Puginier C."/>
            <person name="Libourel C."/>
            <person name="Otte J."/>
            <person name="Skaloud P."/>
            <person name="Haon M."/>
            <person name="Grisel S."/>
            <person name="Petersen M."/>
            <person name="Berrin J.G."/>
            <person name="Delaux P.M."/>
            <person name="Dal Grande F."/>
            <person name="Keller J."/>
        </authorList>
    </citation>
    <scope>NUCLEOTIDE SEQUENCE [LARGE SCALE GENOMIC DNA]</scope>
    <source>
        <strain evidence="2 3">SAG 2043</strain>
    </source>
</reference>
<keyword evidence="3" id="KW-1185">Reference proteome</keyword>
<organism evidence="2 3">
    <name type="scientific">[Myrmecia] bisecta</name>
    <dbReference type="NCBI Taxonomy" id="41462"/>
    <lineage>
        <taxon>Eukaryota</taxon>
        <taxon>Viridiplantae</taxon>
        <taxon>Chlorophyta</taxon>
        <taxon>core chlorophytes</taxon>
        <taxon>Trebouxiophyceae</taxon>
        <taxon>Trebouxiales</taxon>
        <taxon>Trebouxiaceae</taxon>
        <taxon>Myrmecia</taxon>
    </lineage>
</organism>
<evidence type="ECO:0000313" key="2">
    <source>
        <dbReference type="EMBL" id="KAK9807876.1"/>
    </source>
</evidence>
<feature type="compositionally biased region" description="Acidic residues" evidence="1">
    <location>
        <begin position="78"/>
        <end position="93"/>
    </location>
</feature>
<feature type="region of interest" description="Disordered" evidence="1">
    <location>
        <begin position="1"/>
        <end position="44"/>
    </location>
</feature>
<sequence>MQGEGDEPEDELEDQPEESPPQKEGDTTDMSNANKGDKAGSGPDVADAALLLACEQAVPSGSKHQAGSKQASGSADLSENEDDEKDHESEEFESSQAKSKEDEDDDEEGDRHSKDPAENEKEDEANVRSSAKPGDTEVNPGNQQDEGVEVGNEHGTTSNKSTGLFDQLLESQERFRDLVDKLYDESESNKKRFPS</sequence>
<dbReference type="Proteomes" id="UP001489004">
    <property type="component" value="Unassembled WGS sequence"/>
</dbReference>
<evidence type="ECO:0000256" key="1">
    <source>
        <dbReference type="SAM" id="MobiDB-lite"/>
    </source>
</evidence>
<dbReference type="EMBL" id="JALJOR010000012">
    <property type="protein sequence ID" value="KAK9807876.1"/>
    <property type="molecule type" value="Genomic_DNA"/>
</dbReference>
<proteinExistence type="predicted"/>